<evidence type="ECO:0000256" key="6">
    <source>
        <dbReference type="PIRSR" id="PIRSR602403-1"/>
    </source>
</evidence>
<feature type="binding site" description="axial binding residue" evidence="6">
    <location>
        <position position="457"/>
    </location>
    <ligand>
        <name>heme</name>
        <dbReference type="ChEBI" id="CHEBI:30413"/>
    </ligand>
    <ligandPart>
        <name>Fe</name>
        <dbReference type="ChEBI" id="CHEBI:18248"/>
    </ligandPart>
</feature>
<keyword evidence="8" id="KW-0812">Transmembrane</keyword>
<dbReference type="Gene3D" id="1.10.630.10">
    <property type="entry name" value="Cytochrome P450"/>
    <property type="match status" value="1"/>
</dbReference>
<comment type="similarity">
    <text evidence="2 7">Belongs to the cytochrome P450 family.</text>
</comment>
<keyword evidence="8" id="KW-1133">Transmembrane helix</keyword>
<name>A0A8H7F5L9_AGABI</name>
<proteinExistence type="inferred from homology"/>
<dbReference type="SUPFAM" id="SSF48264">
    <property type="entry name" value="Cytochrome P450"/>
    <property type="match status" value="1"/>
</dbReference>
<keyword evidence="4 7" id="KW-0560">Oxidoreductase</keyword>
<evidence type="ECO:0000256" key="7">
    <source>
        <dbReference type="RuleBase" id="RU000461"/>
    </source>
</evidence>
<comment type="cofactor">
    <cofactor evidence="1 6">
        <name>heme</name>
        <dbReference type="ChEBI" id="CHEBI:30413"/>
    </cofactor>
</comment>
<dbReference type="EMBL" id="JABXXO010000005">
    <property type="protein sequence ID" value="KAF7777676.1"/>
    <property type="molecule type" value="Genomic_DNA"/>
</dbReference>
<evidence type="ECO:0008006" key="11">
    <source>
        <dbReference type="Google" id="ProtNLM"/>
    </source>
</evidence>
<dbReference type="InterPro" id="IPR017972">
    <property type="entry name" value="Cyt_P450_CS"/>
</dbReference>
<accession>A0A8H7F5L9</accession>
<dbReference type="InterPro" id="IPR001128">
    <property type="entry name" value="Cyt_P450"/>
</dbReference>
<evidence type="ECO:0000256" key="5">
    <source>
        <dbReference type="ARBA" id="ARBA00023004"/>
    </source>
</evidence>
<keyword evidence="5 6" id="KW-0408">Iron</keyword>
<dbReference type="Proteomes" id="UP000629468">
    <property type="component" value="Unassembled WGS sequence"/>
</dbReference>
<dbReference type="AlphaFoldDB" id="A0A8H7F5L9"/>
<gene>
    <name evidence="9" type="ORF">Agabi119p4_3748</name>
</gene>
<dbReference type="GO" id="GO:0004497">
    <property type="term" value="F:monooxygenase activity"/>
    <property type="evidence" value="ECO:0007669"/>
    <property type="project" value="UniProtKB-KW"/>
</dbReference>
<evidence type="ECO:0000256" key="3">
    <source>
        <dbReference type="ARBA" id="ARBA00022723"/>
    </source>
</evidence>
<reference evidence="9 10" key="1">
    <citation type="journal article" name="Sci. Rep.">
        <title>Telomere-to-telomere assembled and centromere annotated genomes of the two main subspecies of the button mushroom Agaricus bisporus reveal especially polymorphic chromosome ends.</title>
        <authorList>
            <person name="Sonnenberg A.S.M."/>
            <person name="Sedaghat-Telgerd N."/>
            <person name="Lavrijssen B."/>
            <person name="Ohm R.A."/>
            <person name="Hendrickx P.M."/>
            <person name="Scholtmeijer K."/>
            <person name="Baars J.J.P."/>
            <person name="van Peer A."/>
        </authorList>
    </citation>
    <scope>NUCLEOTIDE SEQUENCE [LARGE SCALE GENOMIC DNA]</scope>
    <source>
        <strain evidence="9 10">H119_p4</strain>
    </source>
</reference>
<dbReference type="GO" id="GO:0016705">
    <property type="term" value="F:oxidoreductase activity, acting on paired donors, with incorporation or reduction of molecular oxygen"/>
    <property type="evidence" value="ECO:0007669"/>
    <property type="project" value="InterPro"/>
</dbReference>
<protein>
    <recommendedName>
        <fullName evidence="11">Cytochrome P450</fullName>
    </recommendedName>
</protein>
<evidence type="ECO:0000313" key="10">
    <source>
        <dbReference type="Proteomes" id="UP000629468"/>
    </source>
</evidence>
<dbReference type="InterPro" id="IPR002403">
    <property type="entry name" value="Cyt_P450_E_grp-IV"/>
</dbReference>
<keyword evidence="3 6" id="KW-0479">Metal-binding</keyword>
<dbReference type="GO" id="GO:0005506">
    <property type="term" value="F:iron ion binding"/>
    <property type="evidence" value="ECO:0007669"/>
    <property type="project" value="InterPro"/>
</dbReference>
<dbReference type="PRINTS" id="PR00465">
    <property type="entry name" value="EP450IV"/>
</dbReference>
<keyword evidence="7" id="KW-0503">Monooxygenase</keyword>
<sequence>MESYNAGLFSNVSPNVIYVCWSFIAAYSVLSYLKAKRSPLNNIPTIGHSGPLTSYITAMEWMSRGGELIQEGYEKFQGRPFKVATMSRWVVVISGKQYINELCKAPDDVLSFNEPSIEATQGDYTLGPGLLAHPHHIATIRSSVTRNLGVKFGDIKDEVVESFKTYITPTNEGWATVPGYETLLHVVCRTINRYLIGLPLCRNPRYRFINEQFTNDTVTTAKIISMFPNFLKPLVGKCLTTVAKKIGETEKLLRPLIEERLMRRQQSENSPDAHNDVISWLMGSATKDYHLSIRDIVLRILIINFTAVHTSTMGLVQSVYDLAIHPEYVTELREEIEMVIAEDGWSRQALQKMHKVDSFLKESFRLHNAAAFLMVRKTRKDWRFSDGTTIPPNVYVGVATEAMNKEEAIYQDAHKFNGFRFVPQKLSKSDTESKHDSNPLVSLSSEYIVFGNGRHACPGRFLAANTVKTVFTYIVLNYDVQLENGSLKRPPNIRFGTSIIPNQEAKLMFRKRVED</sequence>
<evidence type="ECO:0000256" key="4">
    <source>
        <dbReference type="ARBA" id="ARBA00023002"/>
    </source>
</evidence>
<evidence type="ECO:0000256" key="8">
    <source>
        <dbReference type="SAM" id="Phobius"/>
    </source>
</evidence>
<evidence type="ECO:0000256" key="2">
    <source>
        <dbReference type="ARBA" id="ARBA00010617"/>
    </source>
</evidence>
<keyword evidence="6 7" id="KW-0349">Heme</keyword>
<dbReference type="PANTHER" id="PTHR46206">
    <property type="entry name" value="CYTOCHROME P450"/>
    <property type="match status" value="1"/>
</dbReference>
<dbReference type="GO" id="GO:0020037">
    <property type="term" value="F:heme binding"/>
    <property type="evidence" value="ECO:0007669"/>
    <property type="project" value="InterPro"/>
</dbReference>
<comment type="caution">
    <text evidence="9">The sequence shown here is derived from an EMBL/GenBank/DDBJ whole genome shotgun (WGS) entry which is preliminary data.</text>
</comment>
<feature type="transmembrane region" description="Helical" evidence="8">
    <location>
        <begin position="12"/>
        <end position="33"/>
    </location>
</feature>
<keyword evidence="8" id="KW-0472">Membrane</keyword>
<evidence type="ECO:0000313" key="9">
    <source>
        <dbReference type="EMBL" id="KAF7777676.1"/>
    </source>
</evidence>
<dbReference type="CDD" id="cd11041">
    <property type="entry name" value="CYP503A1-like"/>
    <property type="match status" value="1"/>
</dbReference>
<dbReference type="Pfam" id="PF00067">
    <property type="entry name" value="p450"/>
    <property type="match status" value="1"/>
</dbReference>
<dbReference type="InterPro" id="IPR036396">
    <property type="entry name" value="Cyt_P450_sf"/>
</dbReference>
<dbReference type="PROSITE" id="PS00086">
    <property type="entry name" value="CYTOCHROME_P450"/>
    <property type="match status" value="1"/>
</dbReference>
<organism evidence="9 10">
    <name type="scientific">Agaricus bisporus var. burnettii</name>
    <dbReference type="NCBI Taxonomy" id="192524"/>
    <lineage>
        <taxon>Eukaryota</taxon>
        <taxon>Fungi</taxon>
        <taxon>Dikarya</taxon>
        <taxon>Basidiomycota</taxon>
        <taxon>Agaricomycotina</taxon>
        <taxon>Agaricomycetes</taxon>
        <taxon>Agaricomycetidae</taxon>
        <taxon>Agaricales</taxon>
        <taxon>Agaricineae</taxon>
        <taxon>Agaricaceae</taxon>
        <taxon>Agaricus</taxon>
    </lineage>
</organism>
<evidence type="ECO:0000256" key="1">
    <source>
        <dbReference type="ARBA" id="ARBA00001971"/>
    </source>
</evidence>